<dbReference type="Proteomes" id="UP000231451">
    <property type="component" value="Unassembled WGS sequence"/>
</dbReference>
<accession>A0A2M9HC76</accession>
<proteinExistence type="predicted"/>
<dbReference type="AlphaFoldDB" id="A0A2M9HC76"/>
<name>A0A2M9HC76_9BIFI</name>
<gene>
    <name evidence="1" type="ORF">CSQ87_10405</name>
</gene>
<keyword evidence="2" id="KW-1185">Reference proteome</keyword>
<sequence length="198" mass="22374">MIRGDIAVCLFAMFQDFPVIHYRILFINIQVRPTDRRQQIQHIVAMSYGVRWEDDGTECGMLRIVDSVAENEDSSISGSLRFQGFGVAGGEGIWQGTADTGICAFRAGKTRQGARDMGIRAFHDKNSWQGMQDGERTTFRDMALWQRTTGVRPMAFRDEAVRQGMKTRGAYAFRAMRARRNGTFLRPRTGVIMVGGEH</sequence>
<reference evidence="1 2" key="1">
    <citation type="submission" date="2017-10" db="EMBL/GenBank/DDBJ databases">
        <title>Draft genome sequences of strains TRE 1, TRE 9, TRE H and TRI 7, isolated from tamarins, belonging to four potential novel Bifidobacterium species.</title>
        <authorList>
            <person name="Mattarelli P."/>
            <person name="Modesto M."/>
            <person name="Puglisi E."/>
            <person name="Morelli L."/>
            <person name="Spezio C."/>
            <person name="Bonetti A."/>
            <person name="Sandri C."/>
        </authorList>
    </citation>
    <scope>NUCLEOTIDE SEQUENCE [LARGE SCALE GENOMIC DNA]</scope>
    <source>
        <strain evidence="2">TRI7</strain>
    </source>
</reference>
<dbReference type="EMBL" id="PEBK01000014">
    <property type="protein sequence ID" value="PJM74406.1"/>
    <property type="molecule type" value="Genomic_DNA"/>
</dbReference>
<organism evidence="1 2">
    <name type="scientific">Bifidobacterium simiarum</name>
    <dbReference type="NCBI Taxonomy" id="2045441"/>
    <lineage>
        <taxon>Bacteria</taxon>
        <taxon>Bacillati</taxon>
        <taxon>Actinomycetota</taxon>
        <taxon>Actinomycetes</taxon>
        <taxon>Bifidobacteriales</taxon>
        <taxon>Bifidobacteriaceae</taxon>
        <taxon>Bifidobacterium</taxon>
    </lineage>
</organism>
<evidence type="ECO:0000313" key="2">
    <source>
        <dbReference type="Proteomes" id="UP000231451"/>
    </source>
</evidence>
<comment type="caution">
    <text evidence="1">The sequence shown here is derived from an EMBL/GenBank/DDBJ whole genome shotgun (WGS) entry which is preliminary data.</text>
</comment>
<evidence type="ECO:0000313" key="1">
    <source>
        <dbReference type="EMBL" id="PJM74406.1"/>
    </source>
</evidence>
<protein>
    <submittedName>
        <fullName evidence="1">Uncharacterized protein</fullName>
    </submittedName>
</protein>